<dbReference type="EMBL" id="MKGL01000632">
    <property type="protein sequence ID" value="RNE96866.1"/>
    <property type="molecule type" value="Genomic_DNA"/>
</dbReference>
<gene>
    <name evidence="5" type="ORF">TraAM80_09592</name>
</gene>
<accession>A0A3R7MXN1</accession>
<dbReference type="InterPro" id="IPR036278">
    <property type="entry name" value="Sialidase_sf"/>
</dbReference>
<comment type="caution">
    <text evidence="5">The sequence shown here is derived from an EMBL/GenBank/DDBJ whole genome shotgun (WGS) entry which is preliminary data.</text>
</comment>
<dbReference type="Pfam" id="PF22925">
    <property type="entry name" value="TS_C"/>
    <property type="match status" value="1"/>
</dbReference>
<evidence type="ECO:0000313" key="5">
    <source>
        <dbReference type="EMBL" id="RNE96866.1"/>
    </source>
</evidence>
<evidence type="ECO:0000259" key="3">
    <source>
        <dbReference type="Pfam" id="PF13859"/>
    </source>
</evidence>
<dbReference type="InterPro" id="IPR008377">
    <property type="entry name" value="Sialidase_trypan"/>
</dbReference>
<dbReference type="InterPro" id="IPR055239">
    <property type="entry name" value="TS_C"/>
</dbReference>
<dbReference type="OrthoDB" id="10511275at2759"/>
<dbReference type="SUPFAM" id="SSF49899">
    <property type="entry name" value="Concanavalin A-like lectins/glucanases"/>
    <property type="match status" value="1"/>
</dbReference>
<dbReference type="CDD" id="cd15482">
    <property type="entry name" value="Sialidase_non-viral"/>
    <property type="match status" value="1"/>
</dbReference>
<feature type="compositionally biased region" description="Low complexity" evidence="1">
    <location>
        <begin position="216"/>
        <end position="226"/>
    </location>
</feature>
<evidence type="ECO:0000313" key="6">
    <source>
        <dbReference type="Proteomes" id="UP000283634"/>
    </source>
</evidence>
<evidence type="ECO:0000256" key="1">
    <source>
        <dbReference type="SAM" id="MobiDB-lite"/>
    </source>
</evidence>
<feature type="region of interest" description="Disordered" evidence="1">
    <location>
        <begin position="171"/>
        <end position="195"/>
    </location>
</feature>
<dbReference type="Gene3D" id="2.60.120.200">
    <property type="match status" value="1"/>
</dbReference>
<evidence type="ECO:0000256" key="2">
    <source>
        <dbReference type="SAM" id="SignalP"/>
    </source>
</evidence>
<proteinExistence type="predicted"/>
<dbReference type="InterPro" id="IPR013320">
    <property type="entry name" value="ConA-like_dom_sf"/>
</dbReference>
<dbReference type="RefSeq" id="XP_029233861.1">
    <property type="nucleotide sequence ID" value="XM_029386267.1"/>
</dbReference>
<dbReference type="GO" id="GO:0004308">
    <property type="term" value="F:exo-alpha-sialidase activity"/>
    <property type="evidence" value="ECO:0007669"/>
    <property type="project" value="InterPro"/>
</dbReference>
<feature type="domain" description="Sialidase" evidence="3">
    <location>
        <begin position="74"/>
        <end position="444"/>
    </location>
</feature>
<dbReference type="Gene3D" id="2.120.10.10">
    <property type="match status" value="1"/>
</dbReference>
<feature type="domain" description="Trans-sialidase C-terminal" evidence="4">
    <location>
        <begin position="504"/>
        <end position="659"/>
    </location>
</feature>
<feature type="chain" id="PRO_5018623843" evidence="2">
    <location>
        <begin position="29"/>
        <end position="709"/>
    </location>
</feature>
<dbReference type="PRINTS" id="PR01803">
    <property type="entry name" value="TCSIALIDASE"/>
</dbReference>
<evidence type="ECO:0000259" key="4">
    <source>
        <dbReference type="Pfam" id="PF22925"/>
    </source>
</evidence>
<keyword evidence="2" id="KW-0732">Signal</keyword>
<dbReference type="Pfam" id="PF13859">
    <property type="entry name" value="BNR_3"/>
    <property type="match status" value="1"/>
</dbReference>
<organism evidence="5 6">
    <name type="scientific">Trypanosoma rangeli</name>
    <dbReference type="NCBI Taxonomy" id="5698"/>
    <lineage>
        <taxon>Eukaryota</taxon>
        <taxon>Discoba</taxon>
        <taxon>Euglenozoa</taxon>
        <taxon>Kinetoplastea</taxon>
        <taxon>Metakinetoplastina</taxon>
        <taxon>Trypanosomatida</taxon>
        <taxon>Trypanosomatidae</taxon>
        <taxon>Trypanosoma</taxon>
        <taxon>Herpetosoma</taxon>
    </lineage>
</organism>
<dbReference type="GeneID" id="40333525"/>
<keyword evidence="6" id="KW-1185">Reference proteome</keyword>
<dbReference type="Proteomes" id="UP000283634">
    <property type="component" value="Unassembled WGS sequence"/>
</dbReference>
<name>A0A3R7MXN1_TRYRA</name>
<dbReference type="SUPFAM" id="SSF50939">
    <property type="entry name" value="Sialidases"/>
    <property type="match status" value="1"/>
</dbReference>
<feature type="region of interest" description="Disordered" evidence="1">
    <location>
        <begin position="213"/>
        <end position="232"/>
    </location>
</feature>
<sequence length="709" mass="74163">MPRQLFYSAVLLLCVLSMCGSGSGAAEAKDIKPEAAAKTPSTVELFKRGNTPSGAAGLSGLTAGRKVYAFTGHSLVGAKGVVVALAKARYGPSLMSGAGIWATCISPKGDGNSCGCTSVPAVATGDGCQWTKVVPDGTKAVNPLGYLYGPKAVVKDDKILLLLMSYKGLQGRRNKRSPTPSSPRGPPSSQSQPPTAWEVALYEATVADSSGTKSLTWTKSTQSTESTSKDPSHLKTVFTAAMKTHKWRSFVDNAGRGVVDKSKKVVFPLVAVSSESGAHVCTVLYSTNGGSAASRAWKFPSSGAVAEGCVAATLLEWGGKLLMIATDELQRYRLYESGGAEAAWKEVTGSHAYLLGDFLKGVERGEGDDFITATIDGAEVVLFSRQWHSYDDETKTIGSVLQLWMTDNKRMHPVGPIATDPLQSHEFSALLYAKDDNKLFAVYERRDNTSSGLIFAPLTEQLQRVKDVLGAWKKADAKVAALCGAATTAGEPAQSGAACNPPVPTDGLVGFLSDAGNATQWADDYLWMNATVREATKIANGFNLTGPASRIVWPVVEQAGAPAYSFAGRGLTVVATATIRRAPTSATTLLGVGVSVGRHVLELSLSYDEGKRWRTGGRGGASTAALPWMEGATYQVALTVRDVSGSAYVDGEMVGSLGGNSVPASGPSSTTDAGDGAVTEEMLLPLQGDLSYVFFGGNEGRCGGCEGTK</sequence>
<feature type="signal peptide" evidence="2">
    <location>
        <begin position="1"/>
        <end position="28"/>
    </location>
</feature>
<reference evidence="5 6" key="1">
    <citation type="journal article" date="2018" name="BMC Genomics">
        <title>Genomic comparison of Trypanosoma conorhini and Trypanosoma rangeli to Trypanosoma cruzi strains of high and low virulence.</title>
        <authorList>
            <person name="Bradwell K.R."/>
            <person name="Koparde V.N."/>
            <person name="Matveyev A.V."/>
            <person name="Serrano M.G."/>
            <person name="Alves J.M."/>
            <person name="Parikh H."/>
            <person name="Huang B."/>
            <person name="Lee V."/>
            <person name="Espinosa-Alvarez O."/>
            <person name="Ortiz P.A."/>
            <person name="Costa-Martins A.G."/>
            <person name="Teixeira M.M."/>
            <person name="Buck G.A."/>
        </authorList>
    </citation>
    <scope>NUCLEOTIDE SEQUENCE [LARGE SCALE GENOMIC DNA]</scope>
    <source>
        <strain evidence="5 6">AM80</strain>
    </source>
</reference>
<dbReference type="AlphaFoldDB" id="A0A3R7MXN1"/>
<protein>
    <submittedName>
        <fullName evidence="5">Putative trans-sialidase</fullName>
    </submittedName>
</protein>
<dbReference type="InterPro" id="IPR011040">
    <property type="entry name" value="Sialidase"/>
</dbReference>